<evidence type="ECO:0008006" key="5">
    <source>
        <dbReference type="Google" id="ProtNLM"/>
    </source>
</evidence>
<dbReference type="Pfam" id="PF01473">
    <property type="entry name" value="Choline_bind_1"/>
    <property type="match status" value="1"/>
</dbReference>
<dbReference type="EMBL" id="CP157940">
    <property type="protein sequence ID" value="XBS54664.1"/>
    <property type="molecule type" value="Genomic_DNA"/>
</dbReference>
<feature type="repeat" description="Cell wall-binding" evidence="2">
    <location>
        <begin position="43"/>
        <end position="62"/>
    </location>
</feature>
<feature type="signal peptide" evidence="3">
    <location>
        <begin position="1"/>
        <end position="23"/>
    </location>
</feature>
<sequence length="230" mass="26065">MKKAKILLIATSISLLFSIQSFAGWIQEDNGQWKYDQNGTLVTSQWIEDQRIWYYFDENGVMLANTTQRIDGKVYTFDVSGKWIDPNSSTEITYRTYTNTEIGYSLQVPSNVATTAFDGNSESFEITTKNMLIQFDSLTIPADADPEVYLKNFQLGFHDSAIKHASFIDVIATNLGEFPAIKDSYLDNDGSNFDLYICPAGKKMITIVAWYTSDTQEMTKKILNTLKKLS</sequence>
<name>A0AAU7PQX0_9FIRM</name>
<dbReference type="InterPro" id="IPR018337">
    <property type="entry name" value="Cell_wall/Cho-bd_repeat"/>
</dbReference>
<dbReference type="PROSITE" id="PS51170">
    <property type="entry name" value="CW"/>
    <property type="match status" value="1"/>
</dbReference>
<keyword evidence="1" id="KW-0677">Repeat</keyword>
<gene>
    <name evidence="4" type="ORF">ABFV83_02390</name>
</gene>
<accession>A0AAU7PQX0</accession>
<dbReference type="RefSeq" id="WP_349947356.1">
    <property type="nucleotide sequence ID" value="NZ_CP157940.1"/>
</dbReference>
<evidence type="ECO:0000256" key="3">
    <source>
        <dbReference type="SAM" id="SignalP"/>
    </source>
</evidence>
<evidence type="ECO:0000256" key="2">
    <source>
        <dbReference type="PROSITE-ProRule" id="PRU00591"/>
    </source>
</evidence>
<protein>
    <recommendedName>
        <fullName evidence="5">Cell wall binding repeat-containing protein</fullName>
    </recommendedName>
</protein>
<evidence type="ECO:0000313" key="4">
    <source>
        <dbReference type="EMBL" id="XBS54664.1"/>
    </source>
</evidence>
<reference evidence="4" key="1">
    <citation type="submission" date="2024-06" db="EMBL/GenBank/DDBJ databases">
        <title>Lacrimispora cavernae sp. nov., a novel anaerobe isolated from bat guano pile inside a cave.</title>
        <authorList>
            <person name="Miller S.L."/>
            <person name="Lu N."/>
            <person name="King J."/>
            <person name="Sankaranarayanan K."/>
            <person name="Lawson P.A."/>
        </authorList>
    </citation>
    <scope>NUCLEOTIDE SEQUENCE</scope>
    <source>
        <strain evidence="4">BS-2</strain>
    </source>
</reference>
<keyword evidence="3" id="KW-0732">Signal</keyword>
<organism evidence="4">
    <name type="scientific">Lacrimispora sp. BS-2</name>
    <dbReference type="NCBI Taxonomy" id="3151850"/>
    <lineage>
        <taxon>Bacteria</taxon>
        <taxon>Bacillati</taxon>
        <taxon>Bacillota</taxon>
        <taxon>Clostridia</taxon>
        <taxon>Lachnospirales</taxon>
        <taxon>Lachnospiraceae</taxon>
        <taxon>Lacrimispora</taxon>
    </lineage>
</organism>
<dbReference type="AlphaFoldDB" id="A0AAU7PQX0"/>
<dbReference type="Gene3D" id="2.10.270.10">
    <property type="entry name" value="Cholin Binding"/>
    <property type="match status" value="1"/>
</dbReference>
<evidence type="ECO:0000256" key="1">
    <source>
        <dbReference type="ARBA" id="ARBA00022737"/>
    </source>
</evidence>
<proteinExistence type="predicted"/>
<dbReference type="SUPFAM" id="SSF69360">
    <property type="entry name" value="Cell wall binding repeat"/>
    <property type="match status" value="1"/>
</dbReference>
<feature type="chain" id="PRO_5043930207" description="Cell wall binding repeat-containing protein" evidence="3">
    <location>
        <begin position="24"/>
        <end position="230"/>
    </location>
</feature>